<dbReference type="EMBL" id="VWSH01000002">
    <property type="protein sequence ID" value="KAA5534462.1"/>
    <property type="molecule type" value="Genomic_DNA"/>
</dbReference>
<gene>
    <name evidence="2" type="ORF">F0919_07505</name>
</gene>
<protein>
    <submittedName>
        <fullName evidence="2">Gliding motility-associated C-terminal domain-containing protein</fullName>
    </submittedName>
</protein>
<dbReference type="AlphaFoldDB" id="A0A5M6CKG5"/>
<feature type="signal peptide" evidence="1">
    <location>
        <begin position="1"/>
        <end position="23"/>
    </location>
</feature>
<keyword evidence="3" id="KW-1185">Reference proteome</keyword>
<evidence type="ECO:0000313" key="3">
    <source>
        <dbReference type="Proteomes" id="UP000323632"/>
    </source>
</evidence>
<dbReference type="Proteomes" id="UP000323632">
    <property type="component" value="Unassembled WGS sequence"/>
</dbReference>
<reference evidence="2 3" key="1">
    <citation type="submission" date="2019-09" db="EMBL/GenBank/DDBJ databases">
        <title>Genome sequence and assembly of Taibaiella sp.</title>
        <authorList>
            <person name="Chhetri G."/>
        </authorList>
    </citation>
    <scope>NUCLEOTIDE SEQUENCE [LARGE SCALE GENOMIC DNA]</scope>
    <source>
        <strain evidence="2 3">KVB11</strain>
    </source>
</reference>
<feature type="chain" id="PRO_5024400924" evidence="1">
    <location>
        <begin position="24"/>
        <end position="766"/>
    </location>
</feature>
<dbReference type="InterPro" id="IPR026341">
    <property type="entry name" value="T9SS_type_B"/>
</dbReference>
<comment type="caution">
    <text evidence="2">The sequence shown here is derived from an EMBL/GenBank/DDBJ whole genome shotgun (WGS) entry which is preliminary data.</text>
</comment>
<organism evidence="2 3">
    <name type="scientific">Taibaiella lutea</name>
    <dbReference type="NCBI Taxonomy" id="2608001"/>
    <lineage>
        <taxon>Bacteria</taxon>
        <taxon>Pseudomonadati</taxon>
        <taxon>Bacteroidota</taxon>
        <taxon>Chitinophagia</taxon>
        <taxon>Chitinophagales</taxon>
        <taxon>Chitinophagaceae</taxon>
        <taxon>Taibaiella</taxon>
    </lineage>
</organism>
<accession>A0A5M6CKG5</accession>
<proteinExistence type="predicted"/>
<dbReference type="Pfam" id="PF13585">
    <property type="entry name" value="CHU_C"/>
    <property type="match status" value="1"/>
</dbReference>
<dbReference type="NCBIfam" id="TIGR04131">
    <property type="entry name" value="Bac_Flav_CTERM"/>
    <property type="match status" value="1"/>
</dbReference>
<sequence length="766" mass="82145">MKKVLQIFSAFLFLNLIAGDLKAQLLPPNLPEQDACSALQICGNFFTPYGYQSTGSVMDLNTTPCGSPEAASVWFRLEVNSPGIIVFAITPVDPADDYDFAVVDITNGNCNSIQQSEVIRCNFNNNEQPNTYYPNGVIGLNTTSTTTTVFAGLYGQPFLQQINANAGDVYLIMINNYGHDDCFGGCPGSGFLLDFAGSTAGFNQPPPPKFQQVLPYCDLSQQLTVKLNTNVLCSSIATDGSDFYLTPSGTVASAQGLNCTGPAGYTDKIKLNFSSPLPNGDYSIHAKVGTDGNTLLGLCNSALVTPDSLNFHVGLDPIAMISIDSPACQTIKINLNTPTACNTIAPDGTDFVITGPSNVVIASATGTNCIPGGFTSTVELSLAQPIAVDGIYTVKSYVGSDGNTLADSCGRVLPTLNQISFNVNSFNGLLKALPDSTICNLGEVVTLYGINNGPSPSSGFDYTWTPTTNVQNPNSLYTPLIVPGFFSNYVLATVDANGCYLRDSAKIRVIPFIGALTPLQSELCIGDALKLHASNGVQYSWYEDASLSTPPDNNTFDCTSCPEPIAKPPLGTNDYFVLIKSSVGCLDTLKTVIVVHDKPLIESYPADTTVKYGKSVTLHATGGTLYSWSPVSTMTDPQVANPIVTPKEPTAYIVVGLNEFGCMNYDTSFVDVDYRVLTQLPNAFSPNGDDLNDVFKVANIGLRKLITFQVYDRWGKQVFETINPDEGWDGTYKGKPLDGGVYYYYIKLGYADNVVETFKGDVTLIR</sequence>
<evidence type="ECO:0000313" key="2">
    <source>
        <dbReference type="EMBL" id="KAA5534462.1"/>
    </source>
</evidence>
<evidence type="ECO:0000256" key="1">
    <source>
        <dbReference type="SAM" id="SignalP"/>
    </source>
</evidence>
<keyword evidence="1" id="KW-0732">Signal</keyword>
<dbReference type="RefSeq" id="WP_150032143.1">
    <property type="nucleotide sequence ID" value="NZ_VWSH01000002.1"/>
</dbReference>
<name>A0A5M6CKG5_9BACT</name>